<accession>E4Z5Z5</accession>
<dbReference type="AlphaFoldDB" id="E4Z5Z5"/>
<evidence type="ECO:0000256" key="1">
    <source>
        <dbReference type="SAM" id="MobiDB-lite"/>
    </source>
</evidence>
<organism evidence="2">
    <name type="scientific">Oikopleura dioica</name>
    <name type="common">Tunicate</name>
    <dbReference type="NCBI Taxonomy" id="34765"/>
    <lineage>
        <taxon>Eukaryota</taxon>
        <taxon>Metazoa</taxon>
        <taxon>Chordata</taxon>
        <taxon>Tunicata</taxon>
        <taxon>Appendicularia</taxon>
        <taxon>Copelata</taxon>
        <taxon>Oikopleuridae</taxon>
        <taxon>Oikopleura</taxon>
    </lineage>
</organism>
<sequence>MADFLILEEIKEEDPLFDKKENQEEPPKKVSKTGGKSTKIALRTVREKEENQLNRYQVLLLQKMKIYNIHVEAAANIEVSLRLMKSISNGNYNEVKKEFARLISMNLSLPMHDSLLEMMNDPSILWHEAQLRDVKLPLRLLPINIRQSDLAIIVADPLEIYRSLHYPELANKLSPNLTGIY</sequence>
<evidence type="ECO:0000313" key="2">
    <source>
        <dbReference type="EMBL" id="CBY43123.1"/>
    </source>
</evidence>
<feature type="compositionally biased region" description="Basic and acidic residues" evidence="1">
    <location>
        <begin position="15"/>
        <end position="28"/>
    </location>
</feature>
<name>E4Z5Z5_OIKDI</name>
<gene>
    <name evidence="2" type="ORF">GSOID_T00027697001</name>
</gene>
<feature type="non-terminal residue" evidence="2">
    <location>
        <position position="181"/>
    </location>
</feature>
<proteinExistence type="predicted"/>
<protein>
    <submittedName>
        <fullName evidence="2">Uncharacterized protein</fullName>
    </submittedName>
</protein>
<dbReference type="EMBL" id="FN657864">
    <property type="protein sequence ID" value="CBY43123.1"/>
    <property type="molecule type" value="Genomic_DNA"/>
</dbReference>
<feature type="region of interest" description="Disordered" evidence="1">
    <location>
        <begin position="15"/>
        <end position="37"/>
    </location>
</feature>
<reference evidence="2" key="1">
    <citation type="journal article" date="2010" name="Science">
        <title>Plasticity of animal genome architecture unmasked by rapid evolution of a pelagic tunicate.</title>
        <authorList>
            <person name="Denoeud F."/>
            <person name="Henriet S."/>
            <person name="Mungpakdee S."/>
            <person name="Aury J.M."/>
            <person name="Da Silva C."/>
            <person name="Brinkmann H."/>
            <person name="Mikhaleva J."/>
            <person name="Olsen L.C."/>
            <person name="Jubin C."/>
            <person name="Canestro C."/>
            <person name="Bouquet J.M."/>
            <person name="Danks G."/>
            <person name="Poulain J."/>
            <person name="Campsteijn C."/>
            <person name="Adamski M."/>
            <person name="Cross I."/>
            <person name="Yadetie F."/>
            <person name="Muffato M."/>
            <person name="Louis A."/>
            <person name="Butcher S."/>
            <person name="Tsagkogeorga G."/>
            <person name="Konrad A."/>
            <person name="Singh S."/>
            <person name="Jensen M.F."/>
            <person name="Cong E.H."/>
            <person name="Eikeseth-Otteraa H."/>
            <person name="Noel B."/>
            <person name="Anthouard V."/>
            <person name="Porcel B.M."/>
            <person name="Kachouri-Lafond R."/>
            <person name="Nishino A."/>
            <person name="Ugolini M."/>
            <person name="Chourrout P."/>
            <person name="Nishida H."/>
            <person name="Aasland R."/>
            <person name="Huzurbazar S."/>
            <person name="Westhof E."/>
            <person name="Delsuc F."/>
            <person name="Lehrach H."/>
            <person name="Reinhardt R."/>
            <person name="Weissenbach J."/>
            <person name="Roy S.W."/>
            <person name="Artiguenave F."/>
            <person name="Postlethwait J.H."/>
            <person name="Manak J.R."/>
            <person name="Thompson E.M."/>
            <person name="Jaillon O."/>
            <person name="Du Pasquier L."/>
            <person name="Boudinot P."/>
            <person name="Liberles D.A."/>
            <person name="Volff J.N."/>
            <person name="Philippe H."/>
            <person name="Lenhard B."/>
            <person name="Roest Crollius H."/>
            <person name="Wincker P."/>
            <person name="Chourrout D."/>
        </authorList>
    </citation>
    <scope>NUCLEOTIDE SEQUENCE [LARGE SCALE GENOMIC DNA]</scope>
</reference>
<dbReference type="Proteomes" id="UP000011014">
    <property type="component" value="Unassembled WGS sequence"/>
</dbReference>